<proteinExistence type="predicted"/>
<dbReference type="InterPro" id="IPR013433">
    <property type="entry name" value="PHA_gran_rgn"/>
</dbReference>
<dbReference type="Proteomes" id="UP000050836">
    <property type="component" value="Unassembled WGS sequence"/>
</dbReference>
<sequence>MSTIDIRHPHSLSDEGARTAIAEVAQKLEERFEVTARWEGQTLYFVRSGVDGAIELLPGAVRVKAELGFLLSAMKGMVESEIQRVLAEKLG</sequence>
<organism evidence="1 2">
    <name type="scientific">Stenotrophomonas pictorum JCM 9942</name>
    <dbReference type="NCBI Taxonomy" id="1236960"/>
    <lineage>
        <taxon>Bacteria</taxon>
        <taxon>Pseudomonadati</taxon>
        <taxon>Pseudomonadota</taxon>
        <taxon>Gammaproteobacteria</taxon>
        <taxon>Lysobacterales</taxon>
        <taxon>Lysobacteraceae</taxon>
        <taxon>Stenotrophomonas</taxon>
    </lineage>
</organism>
<gene>
    <name evidence="1" type="ORF">ARC78_14005</name>
</gene>
<dbReference type="NCBIfam" id="TIGR02610">
    <property type="entry name" value="PHA_gran_rgn"/>
    <property type="match status" value="1"/>
</dbReference>
<dbReference type="RefSeq" id="WP_054658898.1">
    <property type="nucleotide sequence ID" value="NZ_BAZI01000116.1"/>
</dbReference>
<evidence type="ECO:0000313" key="1">
    <source>
        <dbReference type="EMBL" id="KRG39786.1"/>
    </source>
</evidence>
<protein>
    <submittedName>
        <fullName evidence="1">Polyhydroxyalkanoic acid synthase</fullName>
    </submittedName>
</protein>
<dbReference type="Pfam" id="PF09650">
    <property type="entry name" value="PHA_gran_rgn"/>
    <property type="match status" value="1"/>
</dbReference>
<dbReference type="OrthoDB" id="287584at2"/>
<dbReference type="EMBL" id="LLXS01000043">
    <property type="protein sequence ID" value="KRG39786.1"/>
    <property type="molecule type" value="Genomic_DNA"/>
</dbReference>
<name>A0A0R0ACB9_9GAMM</name>
<comment type="caution">
    <text evidence="1">The sequence shown here is derived from an EMBL/GenBank/DDBJ whole genome shotgun (WGS) entry which is preliminary data.</text>
</comment>
<dbReference type="AlphaFoldDB" id="A0A0R0ACB9"/>
<evidence type="ECO:0000313" key="2">
    <source>
        <dbReference type="Proteomes" id="UP000050836"/>
    </source>
</evidence>
<accession>A0A0R0ACB9</accession>
<reference evidence="1 2" key="1">
    <citation type="submission" date="2015-10" db="EMBL/GenBank/DDBJ databases">
        <title>Genome sequencing and analysis of members of genus Stenotrophomonas.</title>
        <authorList>
            <person name="Patil P.P."/>
            <person name="Midha S."/>
            <person name="Patil P.B."/>
        </authorList>
    </citation>
    <scope>NUCLEOTIDE SEQUENCE [LARGE SCALE GENOMIC DNA]</scope>
    <source>
        <strain evidence="1 2">JCM 9942</strain>
    </source>
</reference>
<keyword evidence="2" id="KW-1185">Reference proteome</keyword>